<evidence type="ECO:0000313" key="1">
    <source>
        <dbReference type="EMBL" id="KAB4257618.1"/>
    </source>
</evidence>
<dbReference type="Gene3D" id="3.40.50.300">
    <property type="entry name" value="P-loop containing nucleotide triphosphate hydrolases"/>
    <property type="match status" value="1"/>
</dbReference>
<dbReference type="Proteomes" id="UP000487989">
    <property type="component" value="Unassembled WGS sequence"/>
</dbReference>
<gene>
    <name evidence="1" type="ORF">GAP48_03875</name>
</gene>
<dbReference type="InterPro" id="IPR027417">
    <property type="entry name" value="P-loop_NTPase"/>
</dbReference>
<sequence>MSKETLFVAVSNQKGGVGKSTILVALASLLNYSMGKNVAIVDCDSTQRSLVRLRERDKVTMEKSRRHMMLLEEQRNRGRKIYPIEYAKPEEARMVAGELAARGGYDIVFIDLPGSVDVPGVLQTIFNADYVLTPIAADNIVMDSSFSFASSVIKFIRKRKDIPLKDVLLFWVKVKRRSNADVLNLYKEKMARLGLTVLDTAIPDTCRYDKELSPANRNYFRCTLLPPPAKLLEGSGLQELADELVVKLKL</sequence>
<dbReference type="EMBL" id="WCTJ01000004">
    <property type="protein sequence ID" value="KAB4257618.1"/>
    <property type="molecule type" value="Genomic_DNA"/>
</dbReference>
<reference evidence="1 2" key="1">
    <citation type="journal article" date="2019" name="Nat. Med.">
        <title>A library of human gut bacterial isolates paired with longitudinal multiomics data enables mechanistic microbiome research.</title>
        <authorList>
            <person name="Poyet M."/>
            <person name="Groussin M."/>
            <person name="Gibbons S.M."/>
            <person name="Avila-Pacheco J."/>
            <person name="Jiang X."/>
            <person name="Kearney S.M."/>
            <person name="Perrotta A.R."/>
            <person name="Berdy B."/>
            <person name="Zhao S."/>
            <person name="Lieberman T.D."/>
            <person name="Swanson P.K."/>
            <person name="Smith M."/>
            <person name="Roesemann S."/>
            <person name="Alexander J.E."/>
            <person name="Rich S.A."/>
            <person name="Livny J."/>
            <person name="Vlamakis H."/>
            <person name="Clish C."/>
            <person name="Bullock K."/>
            <person name="Deik A."/>
            <person name="Scott J."/>
            <person name="Pierce K.A."/>
            <person name="Xavier R.J."/>
            <person name="Alm E.J."/>
        </authorList>
    </citation>
    <scope>NUCLEOTIDE SEQUENCE [LARGE SCALE GENOMIC DNA]</scope>
    <source>
        <strain evidence="1 2">BIOML-A3</strain>
    </source>
</reference>
<dbReference type="PANTHER" id="PTHR13696:SF52">
    <property type="entry name" value="PARA FAMILY PROTEIN CT_582"/>
    <property type="match status" value="1"/>
</dbReference>
<evidence type="ECO:0000313" key="2">
    <source>
        <dbReference type="Proteomes" id="UP000487989"/>
    </source>
</evidence>
<comment type="caution">
    <text evidence="1">The sequence shown here is derived from an EMBL/GenBank/DDBJ whole genome shotgun (WGS) entry which is preliminary data.</text>
</comment>
<accession>A0A6I0LQU4</accession>
<proteinExistence type="predicted"/>
<dbReference type="RefSeq" id="WP_151882248.1">
    <property type="nucleotide sequence ID" value="NZ_WCTH01000006.1"/>
</dbReference>
<protein>
    <submittedName>
        <fullName evidence="1">ParA family protein</fullName>
    </submittedName>
</protein>
<name>A0A6I0LQU4_BACUN</name>
<dbReference type="InterPro" id="IPR015223">
    <property type="entry name" value="MipZ"/>
</dbReference>
<dbReference type="Pfam" id="PF09140">
    <property type="entry name" value="MipZ"/>
    <property type="match status" value="1"/>
</dbReference>
<dbReference type="CDD" id="cd02042">
    <property type="entry name" value="ParAB_family"/>
    <property type="match status" value="1"/>
</dbReference>
<dbReference type="SUPFAM" id="SSF52540">
    <property type="entry name" value="P-loop containing nucleoside triphosphate hydrolases"/>
    <property type="match status" value="1"/>
</dbReference>
<dbReference type="InterPro" id="IPR050678">
    <property type="entry name" value="DNA_Partitioning_ATPase"/>
</dbReference>
<organism evidence="1 2">
    <name type="scientific">Bacteroides uniformis</name>
    <dbReference type="NCBI Taxonomy" id="820"/>
    <lineage>
        <taxon>Bacteria</taxon>
        <taxon>Pseudomonadati</taxon>
        <taxon>Bacteroidota</taxon>
        <taxon>Bacteroidia</taxon>
        <taxon>Bacteroidales</taxon>
        <taxon>Bacteroidaceae</taxon>
        <taxon>Bacteroides</taxon>
    </lineage>
</organism>
<dbReference type="AlphaFoldDB" id="A0A6I0LQU4"/>
<dbReference type="PANTHER" id="PTHR13696">
    <property type="entry name" value="P-LOOP CONTAINING NUCLEOSIDE TRIPHOSPHATE HYDROLASE"/>
    <property type="match status" value="1"/>
</dbReference>